<dbReference type="InterPro" id="IPR000644">
    <property type="entry name" value="CBS_dom"/>
</dbReference>
<reference evidence="5 6" key="1">
    <citation type="submission" date="2020-04" db="EMBL/GenBank/DDBJ databases">
        <authorList>
            <person name="Klaysubun C."/>
            <person name="Duangmal K."/>
            <person name="Lipun K."/>
        </authorList>
    </citation>
    <scope>NUCLEOTIDE SEQUENCE [LARGE SCALE GENOMIC DNA]</scope>
    <source>
        <strain evidence="5 6">DSM 45300</strain>
    </source>
</reference>
<sequence length="179" mass="18504">MSTPPTRPAAAPESIGDDPPVSAVMTRRLVAIVPAAPLATALRLMAEAGVQHLPVIDGQRCLGVLTEADVVRCMAGWPGPSGAAAAMLVGELCRPAECVEIRSRRSGVARRMHASGADAVLVARQGRLQGIVTASDLIRSLAESAAAAEADEGEDRPDATGRERMRGAEPVDRGAAQEP</sequence>
<dbReference type="PANTHER" id="PTHR48108:SF26">
    <property type="entry name" value="CBS DOMAIN-CONTAINING PROTEIN DDB_G0289609"/>
    <property type="match status" value="1"/>
</dbReference>
<dbReference type="SUPFAM" id="SSF54631">
    <property type="entry name" value="CBS-domain pair"/>
    <property type="match status" value="1"/>
</dbReference>
<evidence type="ECO:0000259" key="4">
    <source>
        <dbReference type="PROSITE" id="PS51371"/>
    </source>
</evidence>
<dbReference type="AlphaFoldDB" id="A0A848DSE2"/>
<keyword evidence="2" id="KW-0129">CBS domain</keyword>
<keyword evidence="6" id="KW-1185">Reference proteome</keyword>
<dbReference type="InterPro" id="IPR051462">
    <property type="entry name" value="CBS_domain-containing"/>
</dbReference>
<comment type="caution">
    <text evidence="5">The sequence shown here is derived from an EMBL/GenBank/DDBJ whole genome shotgun (WGS) entry which is preliminary data.</text>
</comment>
<evidence type="ECO:0000256" key="1">
    <source>
        <dbReference type="ARBA" id="ARBA00022737"/>
    </source>
</evidence>
<feature type="domain" description="CBS" evidence="4">
    <location>
        <begin position="25"/>
        <end position="81"/>
    </location>
</feature>
<feature type="compositionally biased region" description="Basic and acidic residues" evidence="3">
    <location>
        <begin position="156"/>
        <end position="172"/>
    </location>
</feature>
<feature type="region of interest" description="Disordered" evidence="3">
    <location>
        <begin position="143"/>
        <end position="179"/>
    </location>
</feature>
<dbReference type="RefSeq" id="WP_169416066.1">
    <property type="nucleotide sequence ID" value="NZ_JAAXKZ010000185.1"/>
</dbReference>
<proteinExistence type="predicted"/>
<evidence type="ECO:0000256" key="2">
    <source>
        <dbReference type="PROSITE-ProRule" id="PRU00703"/>
    </source>
</evidence>
<dbReference type="Proteomes" id="UP000586918">
    <property type="component" value="Unassembled WGS sequence"/>
</dbReference>
<name>A0A848DSE2_9PSEU</name>
<gene>
    <name evidence="5" type="ORF">HF519_28445</name>
</gene>
<dbReference type="SMART" id="SM00116">
    <property type="entry name" value="CBS"/>
    <property type="match status" value="2"/>
</dbReference>
<evidence type="ECO:0000313" key="5">
    <source>
        <dbReference type="EMBL" id="NMH95409.1"/>
    </source>
</evidence>
<dbReference type="InterPro" id="IPR046342">
    <property type="entry name" value="CBS_dom_sf"/>
</dbReference>
<evidence type="ECO:0000256" key="3">
    <source>
        <dbReference type="SAM" id="MobiDB-lite"/>
    </source>
</evidence>
<dbReference type="PROSITE" id="PS51371">
    <property type="entry name" value="CBS"/>
    <property type="match status" value="1"/>
</dbReference>
<protein>
    <submittedName>
        <fullName evidence="5">CBS domain-containing protein</fullName>
    </submittedName>
</protein>
<organism evidence="5 6">
    <name type="scientific">Pseudonocardia bannensis</name>
    <dbReference type="NCBI Taxonomy" id="630973"/>
    <lineage>
        <taxon>Bacteria</taxon>
        <taxon>Bacillati</taxon>
        <taxon>Actinomycetota</taxon>
        <taxon>Actinomycetes</taxon>
        <taxon>Pseudonocardiales</taxon>
        <taxon>Pseudonocardiaceae</taxon>
        <taxon>Pseudonocardia</taxon>
    </lineage>
</organism>
<dbReference type="Gene3D" id="3.10.580.10">
    <property type="entry name" value="CBS-domain"/>
    <property type="match status" value="2"/>
</dbReference>
<dbReference type="EMBL" id="JAAXKZ010000185">
    <property type="protein sequence ID" value="NMH95409.1"/>
    <property type="molecule type" value="Genomic_DNA"/>
</dbReference>
<dbReference type="Pfam" id="PF00571">
    <property type="entry name" value="CBS"/>
    <property type="match status" value="2"/>
</dbReference>
<keyword evidence="1" id="KW-0677">Repeat</keyword>
<accession>A0A848DSE2</accession>
<dbReference type="PANTHER" id="PTHR48108">
    <property type="entry name" value="CBS DOMAIN-CONTAINING PROTEIN CBSX2, CHLOROPLASTIC"/>
    <property type="match status" value="1"/>
</dbReference>
<evidence type="ECO:0000313" key="6">
    <source>
        <dbReference type="Proteomes" id="UP000586918"/>
    </source>
</evidence>